<comment type="similarity">
    <text evidence="2 7">Belongs to the trans-sulfuration enzymes family.</text>
</comment>
<dbReference type="RefSeq" id="WP_119357368.1">
    <property type="nucleotide sequence ID" value="NZ_BJXM01000001.1"/>
</dbReference>
<dbReference type="GO" id="GO:0005737">
    <property type="term" value="C:cytoplasm"/>
    <property type="evidence" value="ECO:0007669"/>
    <property type="project" value="TreeGrafter"/>
</dbReference>
<evidence type="ECO:0000256" key="6">
    <source>
        <dbReference type="PIRSR" id="PIRSR001434-2"/>
    </source>
</evidence>
<dbReference type="AlphaFoldDB" id="A0A399FAD9"/>
<dbReference type="GO" id="GO:0019346">
    <property type="term" value="P:transsulfuration"/>
    <property type="evidence" value="ECO:0007669"/>
    <property type="project" value="InterPro"/>
</dbReference>
<dbReference type="PIRSF" id="PIRSF001434">
    <property type="entry name" value="CGS"/>
    <property type="match status" value="1"/>
</dbReference>
<dbReference type="Proteomes" id="UP000266178">
    <property type="component" value="Unassembled WGS sequence"/>
</dbReference>
<dbReference type="Gene3D" id="3.90.1150.10">
    <property type="entry name" value="Aspartate Aminotransferase, domain 1"/>
    <property type="match status" value="1"/>
</dbReference>
<organism evidence="8 9">
    <name type="scientific">Meiothermus granaticius NBRC 107808</name>
    <dbReference type="NCBI Taxonomy" id="1227551"/>
    <lineage>
        <taxon>Bacteria</taxon>
        <taxon>Thermotogati</taxon>
        <taxon>Deinococcota</taxon>
        <taxon>Deinococci</taxon>
        <taxon>Thermales</taxon>
        <taxon>Thermaceae</taxon>
        <taxon>Meiothermus</taxon>
    </lineage>
</organism>
<dbReference type="EC" id="4.4.1.11" evidence="8"/>
<dbReference type="GO" id="GO:0071269">
    <property type="term" value="P:L-homocysteine biosynthetic process"/>
    <property type="evidence" value="ECO:0007669"/>
    <property type="project" value="TreeGrafter"/>
</dbReference>
<gene>
    <name evidence="8" type="primary">mgl_3</name>
    <name evidence="8" type="ORF">Mgrana_01898</name>
</gene>
<dbReference type="PANTHER" id="PTHR43797:SF2">
    <property type="entry name" value="HOMOCYSTEINE_CYSTEINE SYNTHASE"/>
    <property type="match status" value="1"/>
</dbReference>
<dbReference type="InterPro" id="IPR015421">
    <property type="entry name" value="PyrdxlP-dep_Trfase_major"/>
</dbReference>
<dbReference type="EMBL" id="QWLB01000023">
    <property type="protein sequence ID" value="RIH92229.1"/>
    <property type="molecule type" value="Genomic_DNA"/>
</dbReference>
<feature type="modified residue" description="N6-(pyridoxal phosphate)lysine" evidence="6">
    <location>
        <position position="211"/>
    </location>
</feature>
<dbReference type="InterPro" id="IPR000277">
    <property type="entry name" value="Cys/Met-Metab_PyrdxlP-dep_enz"/>
</dbReference>
<protein>
    <submittedName>
        <fullName evidence="8">L-methionine gamma-lyase</fullName>
        <ecNumber evidence="8">4.4.1.11</ecNumber>
    </submittedName>
</protein>
<keyword evidence="4 6" id="KW-0663">Pyridoxal phosphate</keyword>
<dbReference type="NCBIfam" id="TIGR01326">
    <property type="entry name" value="OAH_OAS_sulfhy"/>
    <property type="match status" value="1"/>
</dbReference>
<keyword evidence="3" id="KW-0808">Transferase</keyword>
<dbReference type="GO" id="GO:0018826">
    <property type="term" value="F:methionine gamma-lyase activity"/>
    <property type="evidence" value="ECO:0007669"/>
    <property type="project" value="UniProtKB-EC"/>
</dbReference>
<dbReference type="GO" id="GO:0006535">
    <property type="term" value="P:cysteine biosynthetic process from serine"/>
    <property type="evidence" value="ECO:0007669"/>
    <property type="project" value="TreeGrafter"/>
</dbReference>
<dbReference type="SUPFAM" id="SSF53383">
    <property type="entry name" value="PLP-dependent transferases"/>
    <property type="match status" value="1"/>
</dbReference>
<dbReference type="CDD" id="cd00614">
    <property type="entry name" value="CGS_like"/>
    <property type="match status" value="1"/>
</dbReference>
<proteinExistence type="inferred from homology"/>
<dbReference type="Gene3D" id="3.40.640.10">
    <property type="entry name" value="Type I PLP-dependent aspartate aminotransferase-like (Major domain)"/>
    <property type="match status" value="1"/>
</dbReference>
<sequence length="431" mass="46846">MSDKKLHFETLQLHAGYRPDPTTGARQVPIYATTSYQFQDADHAARLFGLQEFGNIYTRIMNPTTDVLEKRIAALEGGVAALATSSGHAAQFLSITNIAQAGDNLVSTPNLYGGTVNQFKVTLPRLGIEARFTGRAETAEEFIALTDSKTRAWYLESVGNPALNIPDFESIAAAAQERGIALLVDNTFGHGGYLFRPLEWGANVVLHSGTKWIGGHGAAIAGLIVDGGNFNWDNGRYPLVAEGQPGYHGLKLTEAFGNLAFILKARVDGLRDQGQALGPFEAWVLLLGLETLSLRSERHVENTLALAHWLREQDEVAWVNYPGLDDHPSYTKAQKYFGGRPGSVLTFGLKAGYEAAKGFINRLELISHLANVGDTRTLAIHPASTTHSQLRPEEQVRAGVNPELVRLSVGLEALEDLQADLKQALREKVGA</sequence>
<evidence type="ECO:0000256" key="5">
    <source>
        <dbReference type="ARBA" id="ARBA00060553"/>
    </source>
</evidence>
<dbReference type="InterPro" id="IPR006235">
    <property type="entry name" value="OAc-hSer/O-AcSer_sulfhydrylase"/>
</dbReference>
<evidence type="ECO:0000313" key="9">
    <source>
        <dbReference type="Proteomes" id="UP000266178"/>
    </source>
</evidence>
<dbReference type="GO" id="GO:0003961">
    <property type="term" value="F:O-acetylhomoserine aminocarboxypropyltransferase activity"/>
    <property type="evidence" value="ECO:0007669"/>
    <property type="project" value="TreeGrafter"/>
</dbReference>
<comment type="cofactor">
    <cofactor evidence="1 7">
        <name>pyridoxal 5'-phosphate</name>
        <dbReference type="ChEBI" id="CHEBI:597326"/>
    </cofactor>
</comment>
<dbReference type="InterPro" id="IPR015424">
    <property type="entry name" value="PyrdxlP-dep_Trfase"/>
</dbReference>
<evidence type="ECO:0000313" key="8">
    <source>
        <dbReference type="EMBL" id="RIH92229.1"/>
    </source>
</evidence>
<dbReference type="GO" id="GO:0030170">
    <property type="term" value="F:pyridoxal phosphate binding"/>
    <property type="evidence" value="ECO:0007669"/>
    <property type="project" value="InterPro"/>
</dbReference>
<dbReference type="PANTHER" id="PTHR43797">
    <property type="entry name" value="HOMOCYSTEINE/CYSTEINE SYNTHASE"/>
    <property type="match status" value="1"/>
</dbReference>
<name>A0A399FAD9_9DEIN</name>
<dbReference type="OrthoDB" id="9780685at2"/>
<comment type="pathway">
    <text evidence="5">Amino-acid biosynthesis; L-methionine biosynthesis via de novo pathway; L-homocysteine from O-acetyl-L-homoserine: step 1/1.</text>
</comment>
<dbReference type="Pfam" id="PF01053">
    <property type="entry name" value="Cys_Met_Meta_PP"/>
    <property type="match status" value="1"/>
</dbReference>
<evidence type="ECO:0000256" key="7">
    <source>
        <dbReference type="RuleBase" id="RU362118"/>
    </source>
</evidence>
<evidence type="ECO:0000256" key="3">
    <source>
        <dbReference type="ARBA" id="ARBA00022679"/>
    </source>
</evidence>
<evidence type="ECO:0000256" key="4">
    <source>
        <dbReference type="ARBA" id="ARBA00022898"/>
    </source>
</evidence>
<dbReference type="FunFam" id="3.40.640.10:FF:000035">
    <property type="entry name" value="O-succinylhomoserine sulfhydrylase"/>
    <property type="match status" value="1"/>
</dbReference>
<accession>A0A399FAD9</accession>
<keyword evidence="9" id="KW-1185">Reference proteome</keyword>
<reference evidence="8 9" key="1">
    <citation type="submission" date="2018-08" db="EMBL/GenBank/DDBJ databases">
        <title>Meiothermus granaticius genome AF-68 sequencing project.</title>
        <authorList>
            <person name="Da Costa M.S."/>
            <person name="Albuquerque L."/>
            <person name="Raposo P."/>
            <person name="Froufe H.J.C."/>
            <person name="Barroso C.S."/>
            <person name="Egas C."/>
        </authorList>
    </citation>
    <scope>NUCLEOTIDE SEQUENCE [LARGE SCALE GENOMIC DNA]</scope>
    <source>
        <strain evidence="8 9">AF-68</strain>
    </source>
</reference>
<evidence type="ECO:0000256" key="2">
    <source>
        <dbReference type="ARBA" id="ARBA00009077"/>
    </source>
</evidence>
<comment type="caution">
    <text evidence="8">The sequence shown here is derived from an EMBL/GenBank/DDBJ whole genome shotgun (WGS) entry which is preliminary data.</text>
</comment>
<dbReference type="GO" id="GO:0004124">
    <property type="term" value="F:cysteine synthase activity"/>
    <property type="evidence" value="ECO:0007669"/>
    <property type="project" value="TreeGrafter"/>
</dbReference>
<dbReference type="InterPro" id="IPR015422">
    <property type="entry name" value="PyrdxlP-dep_Trfase_small"/>
</dbReference>
<evidence type="ECO:0000256" key="1">
    <source>
        <dbReference type="ARBA" id="ARBA00001933"/>
    </source>
</evidence>
<keyword evidence="8" id="KW-0456">Lyase</keyword>